<dbReference type="RefSeq" id="WP_253057932.1">
    <property type="nucleotide sequence ID" value="NZ_JAMXWM010000001.1"/>
</dbReference>
<accession>A0ABW5S569</accession>
<dbReference type="InterPro" id="IPR016181">
    <property type="entry name" value="Acyl_CoA_acyltransferase"/>
</dbReference>
<dbReference type="Proteomes" id="UP001597399">
    <property type="component" value="Unassembled WGS sequence"/>
</dbReference>
<comment type="caution">
    <text evidence="1">The sequence shown here is derived from an EMBL/GenBank/DDBJ whole genome shotgun (WGS) entry which is preliminary data.</text>
</comment>
<dbReference type="EMBL" id="JBHUMQ010000026">
    <property type="protein sequence ID" value="MFD2694393.1"/>
    <property type="molecule type" value="Genomic_DNA"/>
</dbReference>
<evidence type="ECO:0000313" key="1">
    <source>
        <dbReference type="EMBL" id="MFD2694393.1"/>
    </source>
</evidence>
<protein>
    <recommendedName>
        <fullName evidence="3">N-acetyltransferase domain-containing protein</fullName>
    </recommendedName>
</protein>
<dbReference type="SUPFAM" id="SSF55729">
    <property type="entry name" value="Acyl-CoA N-acyltransferases (Nat)"/>
    <property type="match status" value="1"/>
</dbReference>
<organism evidence="1 2">
    <name type="scientific">Sporolactobacillus shoreicorticis</name>
    <dbReference type="NCBI Taxonomy" id="1923877"/>
    <lineage>
        <taxon>Bacteria</taxon>
        <taxon>Bacillati</taxon>
        <taxon>Bacillota</taxon>
        <taxon>Bacilli</taxon>
        <taxon>Bacillales</taxon>
        <taxon>Sporolactobacillaceae</taxon>
        <taxon>Sporolactobacillus</taxon>
    </lineage>
</organism>
<dbReference type="Gene3D" id="3.40.630.30">
    <property type="match status" value="1"/>
</dbReference>
<proteinExistence type="predicted"/>
<reference evidence="2" key="1">
    <citation type="journal article" date="2019" name="Int. J. Syst. Evol. Microbiol.">
        <title>The Global Catalogue of Microorganisms (GCM) 10K type strain sequencing project: providing services to taxonomists for standard genome sequencing and annotation.</title>
        <authorList>
            <consortium name="The Broad Institute Genomics Platform"/>
            <consortium name="The Broad Institute Genome Sequencing Center for Infectious Disease"/>
            <person name="Wu L."/>
            <person name="Ma J."/>
        </authorList>
    </citation>
    <scope>NUCLEOTIDE SEQUENCE [LARGE SCALE GENOMIC DNA]</scope>
    <source>
        <strain evidence="2">TISTR 2466</strain>
    </source>
</reference>
<evidence type="ECO:0008006" key="3">
    <source>
        <dbReference type="Google" id="ProtNLM"/>
    </source>
</evidence>
<name>A0ABW5S569_9BACL</name>
<evidence type="ECO:0000313" key="2">
    <source>
        <dbReference type="Proteomes" id="UP001597399"/>
    </source>
</evidence>
<keyword evidence="2" id="KW-1185">Reference proteome</keyword>
<sequence>MNKKVMLTMTIHELGMSHLDDMARLYVDAFNAPPWNDQWTVETARKRLHQMIQCEDSFGLVAYKKRSGLTLGAEEQFYDRAMFTIKEFCVDRELRHTGLGQVCSMRVKSG</sequence>
<gene>
    <name evidence="1" type="ORF">ACFSUE_12265</name>
</gene>